<evidence type="ECO:0000313" key="1">
    <source>
        <dbReference type="EMBL" id="CAF0823540.1"/>
    </source>
</evidence>
<dbReference type="Proteomes" id="UP000663879">
    <property type="component" value="Unassembled WGS sequence"/>
</dbReference>
<proteinExistence type="predicted"/>
<evidence type="ECO:0000313" key="2">
    <source>
        <dbReference type="Proteomes" id="UP000663879"/>
    </source>
</evidence>
<sequence length="61" mass="7312">DKVAEDIWLDSDADDWDDDDEIDNVGVINCSYKFLSNTLFYYFQINLNHHFPQFRQHTKKA</sequence>
<keyword evidence="2" id="KW-1185">Reference proteome</keyword>
<protein>
    <submittedName>
        <fullName evidence="1">Uncharacterized protein</fullName>
    </submittedName>
</protein>
<name>A0A813UJD3_9BILA</name>
<gene>
    <name evidence="1" type="ORF">OXX778_LOCUS7596</name>
</gene>
<reference evidence="1" key="1">
    <citation type="submission" date="2021-02" db="EMBL/GenBank/DDBJ databases">
        <authorList>
            <person name="Nowell W R."/>
        </authorList>
    </citation>
    <scope>NUCLEOTIDE SEQUENCE</scope>
    <source>
        <strain evidence="1">Ploen Becks lab</strain>
    </source>
</reference>
<organism evidence="1 2">
    <name type="scientific">Brachionus calyciflorus</name>
    <dbReference type="NCBI Taxonomy" id="104777"/>
    <lineage>
        <taxon>Eukaryota</taxon>
        <taxon>Metazoa</taxon>
        <taxon>Spiralia</taxon>
        <taxon>Gnathifera</taxon>
        <taxon>Rotifera</taxon>
        <taxon>Eurotatoria</taxon>
        <taxon>Monogononta</taxon>
        <taxon>Pseudotrocha</taxon>
        <taxon>Ploima</taxon>
        <taxon>Brachionidae</taxon>
        <taxon>Brachionus</taxon>
    </lineage>
</organism>
<feature type="non-terminal residue" evidence="1">
    <location>
        <position position="1"/>
    </location>
</feature>
<dbReference type="AlphaFoldDB" id="A0A813UJD3"/>
<dbReference type="EMBL" id="CAJNOC010000980">
    <property type="protein sequence ID" value="CAF0823540.1"/>
    <property type="molecule type" value="Genomic_DNA"/>
</dbReference>
<accession>A0A813UJD3</accession>
<comment type="caution">
    <text evidence="1">The sequence shown here is derived from an EMBL/GenBank/DDBJ whole genome shotgun (WGS) entry which is preliminary data.</text>
</comment>